<dbReference type="Gene3D" id="3.60.130.10">
    <property type="entry name" value="Clavaminate synthase-like"/>
    <property type="match status" value="1"/>
</dbReference>
<organism evidence="8">
    <name type="scientific">Chlorella variabilis</name>
    <name type="common">Green alga</name>
    <dbReference type="NCBI Taxonomy" id="554065"/>
    <lineage>
        <taxon>Eukaryota</taxon>
        <taxon>Viridiplantae</taxon>
        <taxon>Chlorophyta</taxon>
        <taxon>core chlorophytes</taxon>
        <taxon>Trebouxiophyceae</taxon>
        <taxon>Chlorellales</taxon>
        <taxon>Chlorellaceae</taxon>
        <taxon>Chlorella clade</taxon>
        <taxon>Chlorella</taxon>
    </lineage>
</organism>
<dbReference type="KEGG" id="cvr:CHLNCDRAFT_137505"/>
<proteinExistence type="inferred from homology"/>
<dbReference type="PANTHER" id="PTHR43779:SF3">
    <property type="entry name" value="(3R)-3-[(CARBOXYMETHYL)AMINO]FATTY ACID OXYGENASE_DECARBOXYLASE"/>
    <property type="match status" value="1"/>
</dbReference>
<dbReference type="OrthoDB" id="10257314at2759"/>
<dbReference type="SUPFAM" id="SSF51197">
    <property type="entry name" value="Clavaminate synthase-like"/>
    <property type="match status" value="1"/>
</dbReference>
<evidence type="ECO:0000256" key="4">
    <source>
        <dbReference type="ARBA" id="ARBA00023002"/>
    </source>
</evidence>
<sequence>MAGHRPYTLTPLPVGAEVHGIQLQQPQPDEVVQQIKSDVTKHRLLVFRDQGIMSGERQVEISSWFGELESTFYKHPSSPHPDVFRVSNERAEGCTDVGRTGWHIDGSFQTAPFSHSLYHIVSCPTQGDTVFAPLHEIVGSLPAEQRARWDRLWMLSDRRHRQAKPLLYEHPLSGQDAMCFHLGMTDGFVWDVGTQQQRVASGAETRALLDEIHGVITSSCRHLLYSHKWRPGDFIISDNLALGHEAAPETQLPLEQVGLRIMHRTTVKGQHIPRKRQFQRELQEQQQAGAG</sequence>
<keyword evidence="5" id="KW-0408">Iron</keyword>
<reference evidence="7 8" key="1">
    <citation type="journal article" date="2010" name="Plant Cell">
        <title>The Chlorella variabilis NC64A genome reveals adaptation to photosymbiosis, coevolution with viruses, and cryptic sex.</title>
        <authorList>
            <person name="Blanc G."/>
            <person name="Duncan G."/>
            <person name="Agarkova I."/>
            <person name="Borodovsky M."/>
            <person name="Gurnon J."/>
            <person name="Kuo A."/>
            <person name="Lindquist E."/>
            <person name="Lucas S."/>
            <person name="Pangilinan J."/>
            <person name="Polle J."/>
            <person name="Salamov A."/>
            <person name="Terry A."/>
            <person name="Yamada T."/>
            <person name="Dunigan D.D."/>
            <person name="Grigoriev I.V."/>
            <person name="Claverie J.M."/>
            <person name="Van Etten J.L."/>
        </authorList>
    </citation>
    <scope>NUCLEOTIDE SEQUENCE [LARGE SCALE GENOMIC DNA]</scope>
    <source>
        <strain evidence="7 8">NC64A</strain>
    </source>
</reference>
<keyword evidence="2" id="KW-0479">Metal-binding</keyword>
<evidence type="ECO:0000259" key="6">
    <source>
        <dbReference type="Pfam" id="PF02668"/>
    </source>
</evidence>
<dbReference type="EMBL" id="GL433853">
    <property type="protein sequence ID" value="EFN53016.1"/>
    <property type="molecule type" value="Genomic_DNA"/>
</dbReference>
<dbReference type="GO" id="GO:0046872">
    <property type="term" value="F:metal ion binding"/>
    <property type="evidence" value="ECO:0007669"/>
    <property type="project" value="UniProtKB-KW"/>
</dbReference>
<evidence type="ECO:0000256" key="3">
    <source>
        <dbReference type="ARBA" id="ARBA00022964"/>
    </source>
</evidence>
<dbReference type="AlphaFoldDB" id="E1ZMK8"/>
<evidence type="ECO:0000313" key="7">
    <source>
        <dbReference type="EMBL" id="EFN53016.1"/>
    </source>
</evidence>
<protein>
    <recommendedName>
        <fullName evidence="6">TauD/TfdA-like domain-containing protein</fullName>
    </recommendedName>
</protein>
<evidence type="ECO:0000256" key="5">
    <source>
        <dbReference type="ARBA" id="ARBA00023004"/>
    </source>
</evidence>
<keyword evidence="3" id="KW-0223">Dioxygenase</keyword>
<dbReference type="eggNOG" id="ENOG502QU07">
    <property type="taxonomic scope" value="Eukaryota"/>
</dbReference>
<dbReference type="InterPro" id="IPR003819">
    <property type="entry name" value="TauD/TfdA-like"/>
</dbReference>
<accession>E1ZMK8</accession>
<evidence type="ECO:0000313" key="8">
    <source>
        <dbReference type="Proteomes" id="UP000008141"/>
    </source>
</evidence>
<dbReference type="GO" id="GO:0051213">
    <property type="term" value="F:dioxygenase activity"/>
    <property type="evidence" value="ECO:0007669"/>
    <property type="project" value="UniProtKB-KW"/>
</dbReference>
<feature type="domain" description="TauD/TfdA-like" evidence="6">
    <location>
        <begin position="10"/>
        <end position="248"/>
    </location>
</feature>
<keyword evidence="8" id="KW-1185">Reference proteome</keyword>
<dbReference type="InterPro" id="IPR051178">
    <property type="entry name" value="TfdA_dioxygenase"/>
</dbReference>
<name>E1ZMK8_CHLVA</name>
<keyword evidence="4" id="KW-0560">Oxidoreductase</keyword>
<dbReference type="InParanoid" id="E1ZMK8"/>
<dbReference type="Pfam" id="PF02668">
    <property type="entry name" value="TauD"/>
    <property type="match status" value="1"/>
</dbReference>
<evidence type="ECO:0000256" key="2">
    <source>
        <dbReference type="ARBA" id="ARBA00022723"/>
    </source>
</evidence>
<dbReference type="GeneID" id="17352475"/>
<dbReference type="RefSeq" id="XP_005845118.1">
    <property type="nucleotide sequence ID" value="XM_005845056.1"/>
</dbReference>
<dbReference type="Proteomes" id="UP000008141">
    <property type="component" value="Unassembled WGS sequence"/>
</dbReference>
<dbReference type="InterPro" id="IPR042098">
    <property type="entry name" value="TauD-like_sf"/>
</dbReference>
<gene>
    <name evidence="7" type="ORF">CHLNCDRAFT_137505</name>
</gene>
<dbReference type="PANTHER" id="PTHR43779">
    <property type="entry name" value="DIOXYGENASE RV0097-RELATED"/>
    <property type="match status" value="1"/>
</dbReference>
<comment type="similarity">
    <text evidence="1">Belongs to the TfdA dioxygenase family.</text>
</comment>
<evidence type="ECO:0000256" key="1">
    <source>
        <dbReference type="ARBA" id="ARBA00005896"/>
    </source>
</evidence>